<reference evidence="1 2" key="1">
    <citation type="journal article" date="2017" name="Genome Announc.">
        <title>Draft Genome Sequence of a Sporulating and Motile Strain of Lachnotalea glycerini Isolated from Water in Quebec City, Canada.</title>
        <authorList>
            <person name="Maheux A.F."/>
            <person name="Boudreau D.K."/>
            <person name="Berube E."/>
            <person name="Boissinot M."/>
            <person name="Raymond F."/>
            <person name="Brodeur S."/>
            <person name="Corbeil J."/>
            <person name="Isabel S."/>
            <person name="Omar R.F."/>
            <person name="Bergeron M.G."/>
        </authorList>
    </citation>
    <scope>NUCLEOTIDE SEQUENCE [LARGE SCALE GENOMIC DNA]</scope>
    <source>
        <strain evidence="1 2">CCRI-19302</strain>
    </source>
</reference>
<evidence type="ECO:0000313" key="1">
    <source>
        <dbReference type="EMBL" id="RDY32218.1"/>
    </source>
</evidence>
<accession>A0A371JHJ3</accession>
<dbReference type="EMBL" id="NOKA02000005">
    <property type="protein sequence ID" value="RDY32218.1"/>
    <property type="molecule type" value="Genomic_DNA"/>
</dbReference>
<evidence type="ECO:0000313" key="2">
    <source>
        <dbReference type="Proteomes" id="UP000216411"/>
    </source>
</evidence>
<keyword evidence="2" id="KW-1185">Reference proteome</keyword>
<gene>
    <name evidence="1" type="ORF">CG710_005935</name>
</gene>
<sequence length="178" mass="21382">MRFFMIEEDKEYVNKPQIKNWIKTIAPRDLYMREYSKIPKRALFHIEPHKNTVFIDIITIPFLLISKKIYSVVKKYEPNLQFKEIILLDRKYAKAEEYFLPILEKKDCLTEKSEFNLDHSVIKRAVIDCEKTDDRCIFTFNQGSNITVIRLDLAESILRREAFGFYLKEVEYANREEV</sequence>
<proteinExistence type="predicted"/>
<organism evidence="1 2">
    <name type="scientific">Lachnotalea glycerini</name>
    <dbReference type="NCBI Taxonomy" id="1763509"/>
    <lineage>
        <taxon>Bacteria</taxon>
        <taxon>Bacillati</taxon>
        <taxon>Bacillota</taxon>
        <taxon>Clostridia</taxon>
        <taxon>Lachnospirales</taxon>
        <taxon>Lachnospiraceae</taxon>
        <taxon>Lachnotalea</taxon>
    </lineage>
</organism>
<comment type="caution">
    <text evidence="1">The sequence shown here is derived from an EMBL/GenBank/DDBJ whole genome shotgun (WGS) entry which is preliminary data.</text>
</comment>
<name>A0A371JHJ3_9FIRM</name>
<dbReference type="AlphaFoldDB" id="A0A371JHJ3"/>
<protein>
    <submittedName>
        <fullName evidence="1">Uncharacterized protein</fullName>
    </submittedName>
</protein>
<dbReference type="Proteomes" id="UP000216411">
    <property type="component" value="Unassembled WGS sequence"/>
</dbReference>
<dbReference type="RefSeq" id="WP_094376840.1">
    <property type="nucleotide sequence ID" value="NZ_NOKA02000005.1"/>
</dbReference>
<dbReference type="OrthoDB" id="2086300at2"/>